<protein>
    <submittedName>
        <fullName evidence="2 4">Uncharacterized protein</fullName>
    </submittedName>
</protein>
<reference evidence="2 3" key="2">
    <citation type="submission" date="2018-11" db="EMBL/GenBank/DDBJ databases">
        <authorList>
            <consortium name="Pathogen Informatics"/>
        </authorList>
    </citation>
    <scope>NUCLEOTIDE SEQUENCE [LARGE SCALE GENOMIC DNA]</scope>
    <source>
        <strain evidence="2 3">Egypt</strain>
    </source>
</reference>
<feature type="region of interest" description="Disordered" evidence="1">
    <location>
        <begin position="83"/>
        <end position="134"/>
    </location>
</feature>
<keyword evidence="3" id="KW-1185">Reference proteome</keyword>
<dbReference type="WBParaSite" id="ECPE_0000506101-mRNA-1">
    <property type="protein sequence ID" value="ECPE_0000506101-mRNA-1"/>
    <property type="gene ID" value="ECPE_0000506101"/>
</dbReference>
<evidence type="ECO:0000313" key="3">
    <source>
        <dbReference type="Proteomes" id="UP000272942"/>
    </source>
</evidence>
<reference evidence="4" key="1">
    <citation type="submission" date="2016-06" db="UniProtKB">
        <authorList>
            <consortium name="WormBaseParasite"/>
        </authorList>
    </citation>
    <scope>IDENTIFICATION</scope>
</reference>
<feature type="compositionally biased region" description="Basic and acidic residues" evidence="1">
    <location>
        <begin position="118"/>
        <end position="127"/>
    </location>
</feature>
<proteinExistence type="predicted"/>
<gene>
    <name evidence="2" type="ORF">ECPE_LOCUS5049</name>
</gene>
<evidence type="ECO:0000313" key="2">
    <source>
        <dbReference type="EMBL" id="VDP74402.1"/>
    </source>
</evidence>
<evidence type="ECO:0000256" key="1">
    <source>
        <dbReference type="SAM" id="MobiDB-lite"/>
    </source>
</evidence>
<dbReference type="Proteomes" id="UP000272942">
    <property type="component" value="Unassembled WGS sequence"/>
</dbReference>
<dbReference type="AlphaFoldDB" id="A0A183ADL4"/>
<feature type="compositionally biased region" description="Polar residues" evidence="1">
    <location>
        <begin position="92"/>
        <end position="116"/>
    </location>
</feature>
<evidence type="ECO:0000313" key="4">
    <source>
        <dbReference type="WBParaSite" id="ECPE_0000506101-mRNA-1"/>
    </source>
</evidence>
<sequence>MQLIPTPGLALVTANGAGVHSRGRVALALELAEQVFTHTFLVALISLDVIVGTDLRNMHGAHIDAQQKLVSFTSVEELKSCSQVETRHEESQSGSSDQITAANLPTETTTDSSGANDANRDSQEKLSVDNNPLVSSAQMQSNWIDLLRVHSKVLPDHDNRGT</sequence>
<organism evidence="4">
    <name type="scientific">Echinostoma caproni</name>
    <dbReference type="NCBI Taxonomy" id="27848"/>
    <lineage>
        <taxon>Eukaryota</taxon>
        <taxon>Metazoa</taxon>
        <taxon>Spiralia</taxon>
        <taxon>Lophotrochozoa</taxon>
        <taxon>Platyhelminthes</taxon>
        <taxon>Trematoda</taxon>
        <taxon>Digenea</taxon>
        <taxon>Plagiorchiida</taxon>
        <taxon>Echinostomata</taxon>
        <taxon>Echinostomatoidea</taxon>
        <taxon>Echinostomatidae</taxon>
        <taxon>Echinostoma</taxon>
    </lineage>
</organism>
<dbReference type="EMBL" id="UZAN01041899">
    <property type="protein sequence ID" value="VDP74402.1"/>
    <property type="molecule type" value="Genomic_DNA"/>
</dbReference>
<accession>A0A183ADL4</accession>
<name>A0A183ADL4_9TREM</name>